<comment type="caution">
    <text evidence="6">The sequence shown here is derived from an EMBL/GenBank/DDBJ whole genome shotgun (WGS) entry which is preliminary data.</text>
</comment>
<dbReference type="InterPro" id="IPR011992">
    <property type="entry name" value="EF-hand-dom_pair"/>
</dbReference>
<evidence type="ECO:0000256" key="1">
    <source>
        <dbReference type="ARBA" id="ARBA00022723"/>
    </source>
</evidence>
<feature type="coiled-coil region" evidence="4">
    <location>
        <begin position="87"/>
        <end position="114"/>
    </location>
</feature>
<dbReference type="SMART" id="SM00054">
    <property type="entry name" value="EFh"/>
    <property type="match status" value="3"/>
</dbReference>
<dbReference type="Gene3D" id="1.10.238.10">
    <property type="entry name" value="EF-hand"/>
    <property type="match status" value="1"/>
</dbReference>
<feature type="domain" description="EF-hand" evidence="5">
    <location>
        <begin position="690"/>
        <end position="725"/>
    </location>
</feature>
<dbReference type="EMBL" id="CAXAMN010014446">
    <property type="protein sequence ID" value="CAK9043296.1"/>
    <property type="molecule type" value="Genomic_DNA"/>
</dbReference>
<evidence type="ECO:0000256" key="2">
    <source>
        <dbReference type="ARBA" id="ARBA00022737"/>
    </source>
</evidence>
<keyword evidence="3" id="KW-0106">Calcium</keyword>
<sequence length="987" mass="110547">MNGQPSTSVNVQNVQQQYYDQRTLSVTVGVDPQRVVEHVQSVESQAHSIVRETQRQAEQVVHDTQSHAQQYVHEIQSQAAHVVQETQKDAEIAIHQAQSQAASVEDRANQVIRDMSTQHRAELNRAQDIANQVQLHAQTQLHEADAKIQQLMAMVESQHRTLETQRVEHQETLAQVAALQREVTMLRHSVSTPTPAEDQNGTVNQKELMSVIESLRQEIRQTQTKPVQPPMIEAAARQALRQGGHPVLRAEVLVVAGRTGAVHPIPKGSPAREIEDDVIAADAYHHIPNVSVANHACVTKNLSRAEWTKDELELKAVQDEAAGLRTNGAWDDSSVTTLNNLKAQAKATGVEVKIASLLTLCGIKYWECSMDQWKYKGRIVYRGDLIKDQSDQLVLFEDTATSPTGLTALNITLFYGMLMGHSTSCGDAIQACLQAPLEEETWIIIGDELWLPAWFDVYPRGTKLCVRLMKSLYGHPLAGKLWQEYLSSRLKALNAVELEGFPSNFIIPRKGNKHLLLNIYVDDLTVSELAACGSFGIGVAALPMMGCAPGFPMAAPVAYPQTLMPDGFVWPLGRVGAAELIRKFQVDDQGTCDATAFRNALSDLGLDLADERFDSLVNVLDKECIGDRDAISEAGDGTARVGDWLPSEDKHGCLTERERRMNSHRRRPVQLEPMTRSDFVMANIKGVLNRRKIRSVEIFRFLDTNGNGGVSPEELARGLHRLGVHKLRDSELEEVVASLDTDRSGDISLTEFDKALRLAEKKARAEGRTDLVDKWKVPPELMLDYGQKYDWSKRTLKFDGRFTGQDDTLSSGKVTSRDIDQSLHSLDFDPDDLEESKTSQYIAECLKDNFIFRQRLVDNTWASRPPKIEHERLPLYRYGRFRRAIAETRWGAEPVEVPEAMLKTRDGCLEASRPRRLTDLDRGREKFHAPLLKSVIDTVVFGHDLDFSNDKTCNETFKAKFEGAYGRASWFTSEEDLGSGLFRKAIV</sequence>
<dbReference type="SUPFAM" id="SSF47473">
    <property type="entry name" value="EF-hand"/>
    <property type="match status" value="1"/>
</dbReference>
<organism evidence="6 7">
    <name type="scientific">Durusdinium trenchii</name>
    <dbReference type="NCBI Taxonomy" id="1381693"/>
    <lineage>
        <taxon>Eukaryota</taxon>
        <taxon>Sar</taxon>
        <taxon>Alveolata</taxon>
        <taxon>Dinophyceae</taxon>
        <taxon>Suessiales</taxon>
        <taxon>Symbiodiniaceae</taxon>
        <taxon>Durusdinium</taxon>
    </lineage>
</organism>
<evidence type="ECO:0000313" key="6">
    <source>
        <dbReference type="EMBL" id="CAK9043296.1"/>
    </source>
</evidence>
<feature type="coiled-coil region" evidence="4">
    <location>
        <begin position="162"/>
        <end position="225"/>
    </location>
</feature>
<name>A0ABP0LX33_9DINO</name>
<dbReference type="InterPro" id="IPR051581">
    <property type="entry name" value="Ca-bind"/>
</dbReference>
<dbReference type="PROSITE" id="PS00018">
    <property type="entry name" value="EF_HAND_1"/>
    <property type="match status" value="1"/>
</dbReference>
<evidence type="ECO:0000259" key="5">
    <source>
        <dbReference type="PROSITE" id="PS50222"/>
    </source>
</evidence>
<accession>A0ABP0LX33</accession>
<dbReference type="Pfam" id="PF13499">
    <property type="entry name" value="EF-hand_7"/>
    <property type="match status" value="1"/>
</dbReference>
<keyword evidence="4" id="KW-0175">Coiled coil</keyword>
<dbReference type="PANTHER" id="PTHR34524">
    <property type="entry name" value="CALCYPHOSIN"/>
    <property type="match status" value="1"/>
</dbReference>
<dbReference type="InterPro" id="IPR002048">
    <property type="entry name" value="EF_hand_dom"/>
</dbReference>
<feature type="domain" description="EF-hand" evidence="5">
    <location>
        <begin position="727"/>
        <end position="762"/>
    </location>
</feature>
<dbReference type="PANTHER" id="PTHR34524:SF6">
    <property type="entry name" value="CALCYPHOSINE LIKE"/>
    <property type="match status" value="1"/>
</dbReference>
<dbReference type="Proteomes" id="UP001642484">
    <property type="component" value="Unassembled WGS sequence"/>
</dbReference>
<evidence type="ECO:0000256" key="3">
    <source>
        <dbReference type="ARBA" id="ARBA00022837"/>
    </source>
</evidence>
<dbReference type="CDD" id="cd00051">
    <property type="entry name" value="EFh"/>
    <property type="match status" value="1"/>
</dbReference>
<dbReference type="PROSITE" id="PS50222">
    <property type="entry name" value="EF_HAND_2"/>
    <property type="match status" value="2"/>
</dbReference>
<gene>
    <name evidence="6" type="ORF">CCMP2556_LOCUS22929</name>
</gene>
<reference evidence="6 7" key="1">
    <citation type="submission" date="2024-02" db="EMBL/GenBank/DDBJ databases">
        <authorList>
            <person name="Chen Y."/>
            <person name="Shah S."/>
            <person name="Dougan E. K."/>
            <person name="Thang M."/>
            <person name="Chan C."/>
        </authorList>
    </citation>
    <scope>NUCLEOTIDE SEQUENCE [LARGE SCALE GENOMIC DNA]</scope>
</reference>
<keyword evidence="2" id="KW-0677">Repeat</keyword>
<keyword evidence="1" id="KW-0479">Metal-binding</keyword>
<keyword evidence="7" id="KW-1185">Reference proteome</keyword>
<proteinExistence type="predicted"/>
<evidence type="ECO:0000313" key="7">
    <source>
        <dbReference type="Proteomes" id="UP001642484"/>
    </source>
</evidence>
<protein>
    <recommendedName>
        <fullName evidence="5">EF-hand domain-containing protein</fullName>
    </recommendedName>
</protein>
<evidence type="ECO:0000256" key="4">
    <source>
        <dbReference type="SAM" id="Coils"/>
    </source>
</evidence>
<dbReference type="InterPro" id="IPR018247">
    <property type="entry name" value="EF_Hand_1_Ca_BS"/>
</dbReference>